<dbReference type="InterPro" id="IPR004865">
    <property type="entry name" value="HSR_dom"/>
</dbReference>
<evidence type="ECO:0000256" key="1">
    <source>
        <dbReference type="ARBA" id="ARBA00022553"/>
    </source>
</evidence>
<evidence type="ECO:0000313" key="15">
    <source>
        <dbReference type="Proteomes" id="UP000664940"/>
    </source>
</evidence>
<evidence type="ECO:0000259" key="12">
    <source>
        <dbReference type="PROSITE" id="PS50864"/>
    </source>
</evidence>
<dbReference type="Gene3D" id="3.10.390.10">
    <property type="entry name" value="SAND domain-like"/>
    <property type="match status" value="1"/>
</dbReference>
<evidence type="ECO:0000256" key="5">
    <source>
        <dbReference type="ARBA" id="ARBA00023117"/>
    </source>
</evidence>
<dbReference type="SUPFAM" id="SSF57903">
    <property type="entry name" value="FYVE/PHD zinc finger"/>
    <property type="match status" value="1"/>
</dbReference>
<feature type="compositionally biased region" description="Basic and acidic residues" evidence="9">
    <location>
        <begin position="549"/>
        <end position="564"/>
    </location>
</feature>
<dbReference type="GO" id="GO:0008270">
    <property type="term" value="F:zinc ion binding"/>
    <property type="evidence" value="ECO:0007669"/>
    <property type="project" value="UniProtKB-KW"/>
</dbReference>
<dbReference type="InterPro" id="IPR010919">
    <property type="entry name" value="SAND-like_dom_sf"/>
</dbReference>
<dbReference type="SMART" id="SM00297">
    <property type="entry name" value="BROMO"/>
    <property type="match status" value="1"/>
</dbReference>
<protein>
    <recommendedName>
        <fullName evidence="16">Nuclear body protein SP140-like protein</fullName>
    </recommendedName>
</protein>
<evidence type="ECO:0000259" key="10">
    <source>
        <dbReference type="PROSITE" id="PS50014"/>
    </source>
</evidence>
<dbReference type="Proteomes" id="UP000664940">
    <property type="component" value="Unassembled WGS sequence"/>
</dbReference>
<dbReference type="PROSITE" id="PS50864">
    <property type="entry name" value="SAND"/>
    <property type="match status" value="1"/>
</dbReference>
<gene>
    <name evidence="14" type="ORF">HJG60_017937</name>
</gene>
<dbReference type="GO" id="GO:0003677">
    <property type="term" value="F:DNA binding"/>
    <property type="evidence" value="ECO:0007669"/>
    <property type="project" value="UniProtKB-KW"/>
</dbReference>
<dbReference type="InterPro" id="IPR001487">
    <property type="entry name" value="Bromodomain"/>
</dbReference>
<dbReference type="InterPro" id="IPR001965">
    <property type="entry name" value="Znf_PHD"/>
</dbReference>
<accession>A0A834ARK4</accession>
<dbReference type="Pfam" id="PF03172">
    <property type="entry name" value="HSR"/>
    <property type="match status" value="1"/>
</dbReference>
<feature type="domain" description="Bromo" evidence="10">
    <location>
        <begin position="354"/>
        <end position="416"/>
    </location>
</feature>
<dbReference type="SUPFAM" id="SSF63763">
    <property type="entry name" value="SAND domain-like"/>
    <property type="match status" value="1"/>
</dbReference>
<dbReference type="Pfam" id="PF00439">
    <property type="entry name" value="Bromodomain"/>
    <property type="match status" value="1"/>
</dbReference>
<evidence type="ECO:0000256" key="2">
    <source>
        <dbReference type="ARBA" id="ARBA00022723"/>
    </source>
</evidence>
<feature type="domain" description="PHD-type" evidence="11">
    <location>
        <begin position="265"/>
        <end position="311"/>
    </location>
</feature>
<keyword evidence="5 7" id="KW-0103">Bromodomain</keyword>
<dbReference type="CDD" id="cd15626">
    <property type="entry name" value="PHD_SP110_140"/>
    <property type="match status" value="1"/>
</dbReference>
<dbReference type="InterPro" id="IPR013083">
    <property type="entry name" value="Znf_RING/FYVE/PHD"/>
</dbReference>
<feature type="compositionally biased region" description="Basic and acidic residues" evidence="9">
    <location>
        <begin position="446"/>
        <end position="457"/>
    </location>
</feature>
<dbReference type="Gene3D" id="1.20.920.10">
    <property type="entry name" value="Bromodomain-like"/>
    <property type="match status" value="1"/>
</dbReference>
<feature type="domain" description="HSR" evidence="13">
    <location>
        <begin position="4"/>
        <end position="120"/>
    </location>
</feature>
<dbReference type="Gene3D" id="3.30.40.10">
    <property type="entry name" value="Zinc/RING finger domain, C3HC4 (zinc finger)"/>
    <property type="match status" value="1"/>
</dbReference>
<keyword evidence="6" id="KW-0238">DNA-binding</keyword>
<dbReference type="InterPro" id="IPR019786">
    <property type="entry name" value="Zinc_finger_PHD-type_CS"/>
</dbReference>
<dbReference type="InterPro" id="IPR000770">
    <property type="entry name" value="SAND_dom"/>
</dbReference>
<dbReference type="InterPro" id="IPR019787">
    <property type="entry name" value="Znf_PHD-finger"/>
</dbReference>
<dbReference type="EMBL" id="JABVXQ010000004">
    <property type="protein sequence ID" value="KAF6116288.1"/>
    <property type="molecule type" value="Genomic_DNA"/>
</dbReference>
<dbReference type="InterPro" id="IPR011011">
    <property type="entry name" value="Znf_FYVE_PHD"/>
</dbReference>
<evidence type="ECO:0000256" key="3">
    <source>
        <dbReference type="ARBA" id="ARBA00022771"/>
    </source>
</evidence>
<evidence type="ECO:0008006" key="16">
    <source>
        <dbReference type="Google" id="ProtNLM"/>
    </source>
</evidence>
<dbReference type="InterPro" id="IPR043563">
    <property type="entry name" value="Sp110/Sp140/Sp140L-like"/>
</dbReference>
<dbReference type="PROSITE" id="PS50014">
    <property type="entry name" value="BROMODOMAIN_2"/>
    <property type="match status" value="1"/>
</dbReference>
<comment type="caution">
    <text evidence="14">The sequence shown here is derived from an EMBL/GenBank/DDBJ whole genome shotgun (WGS) entry which is preliminary data.</text>
</comment>
<dbReference type="GO" id="GO:0000981">
    <property type="term" value="F:DNA-binding transcription factor activity, RNA polymerase II-specific"/>
    <property type="evidence" value="ECO:0007669"/>
    <property type="project" value="TreeGrafter"/>
</dbReference>
<organism evidence="14 15">
    <name type="scientific">Phyllostomus discolor</name>
    <name type="common">pale spear-nosed bat</name>
    <dbReference type="NCBI Taxonomy" id="89673"/>
    <lineage>
        <taxon>Eukaryota</taxon>
        <taxon>Metazoa</taxon>
        <taxon>Chordata</taxon>
        <taxon>Craniata</taxon>
        <taxon>Vertebrata</taxon>
        <taxon>Euteleostomi</taxon>
        <taxon>Mammalia</taxon>
        <taxon>Eutheria</taxon>
        <taxon>Laurasiatheria</taxon>
        <taxon>Chiroptera</taxon>
        <taxon>Yangochiroptera</taxon>
        <taxon>Phyllostomidae</taxon>
        <taxon>Phyllostominae</taxon>
        <taxon>Phyllostomus</taxon>
    </lineage>
</organism>
<keyword evidence="4" id="KW-0862">Zinc</keyword>
<dbReference type="InterPro" id="IPR036427">
    <property type="entry name" value="Bromodomain-like_sf"/>
</dbReference>
<dbReference type="Pfam" id="PF01342">
    <property type="entry name" value="SAND"/>
    <property type="match status" value="1"/>
</dbReference>
<keyword evidence="1" id="KW-0597">Phosphoprotein</keyword>
<dbReference type="PANTHER" id="PTHR46386:SF8">
    <property type="entry name" value="NUCLEAR BODY PROTEIN SP140"/>
    <property type="match status" value="1"/>
</dbReference>
<reference evidence="14 15" key="1">
    <citation type="journal article" date="2020" name="Nature">
        <title>Six reference-quality genomes reveal evolution of bat adaptations.</title>
        <authorList>
            <person name="Jebb D."/>
            <person name="Huang Z."/>
            <person name="Pippel M."/>
            <person name="Hughes G.M."/>
            <person name="Lavrichenko K."/>
            <person name="Devanna P."/>
            <person name="Winkler S."/>
            <person name="Jermiin L.S."/>
            <person name="Skirmuntt E.C."/>
            <person name="Katzourakis A."/>
            <person name="Burkitt-Gray L."/>
            <person name="Ray D.A."/>
            <person name="Sullivan K.A.M."/>
            <person name="Roscito J.G."/>
            <person name="Kirilenko B.M."/>
            <person name="Davalos L.M."/>
            <person name="Corthals A.P."/>
            <person name="Power M.L."/>
            <person name="Jones G."/>
            <person name="Ransome R.D."/>
            <person name="Dechmann D.K.N."/>
            <person name="Locatelli A.G."/>
            <person name="Puechmaille S.J."/>
            <person name="Fedrigo O."/>
            <person name="Jarvis E.D."/>
            <person name="Hiller M."/>
            <person name="Vernes S.C."/>
            <person name="Myers E.W."/>
            <person name="Teeling E.C."/>
        </authorList>
    </citation>
    <scope>NUCLEOTIDE SEQUENCE [LARGE SCALE GENOMIC DNA]</scope>
    <source>
        <strain evidence="14">Bat1K_MPI-CBG_1</strain>
    </source>
</reference>
<evidence type="ECO:0000256" key="9">
    <source>
        <dbReference type="SAM" id="MobiDB-lite"/>
    </source>
</evidence>
<dbReference type="SUPFAM" id="SSF47370">
    <property type="entry name" value="Bromodomain"/>
    <property type="match status" value="1"/>
</dbReference>
<keyword evidence="2" id="KW-0479">Metal-binding</keyword>
<dbReference type="GO" id="GO:0005634">
    <property type="term" value="C:nucleus"/>
    <property type="evidence" value="ECO:0007669"/>
    <property type="project" value="InterPro"/>
</dbReference>
<dbReference type="PROSITE" id="PS51414">
    <property type="entry name" value="HSR"/>
    <property type="match status" value="1"/>
</dbReference>
<evidence type="ECO:0000256" key="8">
    <source>
        <dbReference type="PROSITE-ProRule" id="PRU00146"/>
    </source>
</evidence>
<name>A0A834ARK4_9CHIR</name>
<dbReference type="SMART" id="SM00258">
    <property type="entry name" value="SAND"/>
    <property type="match status" value="1"/>
</dbReference>
<keyword evidence="3 8" id="KW-0863">Zinc-finger</keyword>
<evidence type="ECO:0000256" key="7">
    <source>
        <dbReference type="PROSITE-ProRule" id="PRU00035"/>
    </source>
</evidence>
<dbReference type="Pfam" id="PF00628">
    <property type="entry name" value="PHD"/>
    <property type="match status" value="1"/>
</dbReference>
<dbReference type="PROSITE" id="PS01359">
    <property type="entry name" value="ZF_PHD_1"/>
    <property type="match status" value="1"/>
</dbReference>
<evidence type="ECO:0000256" key="4">
    <source>
        <dbReference type="ARBA" id="ARBA00022833"/>
    </source>
</evidence>
<evidence type="ECO:0000259" key="13">
    <source>
        <dbReference type="PROSITE" id="PS51414"/>
    </source>
</evidence>
<feature type="region of interest" description="Disordered" evidence="9">
    <location>
        <begin position="538"/>
        <end position="564"/>
    </location>
</feature>
<evidence type="ECO:0000256" key="6">
    <source>
        <dbReference type="ARBA" id="ARBA00023125"/>
    </source>
</evidence>
<feature type="region of interest" description="Disordered" evidence="9">
    <location>
        <begin position="441"/>
        <end position="463"/>
    </location>
</feature>
<dbReference type="SMART" id="SM00249">
    <property type="entry name" value="PHD"/>
    <property type="match status" value="1"/>
</dbReference>
<feature type="domain" description="SAND" evidence="12">
    <location>
        <begin position="170"/>
        <end position="251"/>
    </location>
</feature>
<dbReference type="PANTHER" id="PTHR46386">
    <property type="entry name" value="NUCLEAR BODY PROTEIN SP140"/>
    <property type="match status" value="1"/>
</dbReference>
<evidence type="ECO:0000313" key="14">
    <source>
        <dbReference type="EMBL" id="KAF6116288.1"/>
    </source>
</evidence>
<dbReference type="AlphaFoldDB" id="A0A834ARK4"/>
<dbReference type="PROSITE" id="PS50016">
    <property type="entry name" value="ZF_PHD_2"/>
    <property type="match status" value="1"/>
</dbReference>
<sequence>MASGGSDLSTRMSAEDQRLMCEIALELFKKHKVDFSHAITTIFPFFEKLRDCGLITNEKYEESRKSCKKEVPVLKLVYDVFSELDEKYHLSLLHILFSKAIMNSYPDLKDIHAGFRNEIQKKICHQESDEGKSAENPNIQLKLGQGPVDLGKSLTSPKAKKKRWLKKHEGEFLDFQSKILPVTCGDMKGMLHKNKLEEGSTVKCIKTEDGNWFTPQEFEAAGNYKSSRNWKNTVRCGGETLKRLMEEGKLPTPPIYSKKKKLEKPEACGVCHSGEDLFGCDTCSRFFHGDCHLPPVQNERRPWSCTFCRMKESSGSQQHHEECEVLAMTMGPEEQLKCEFLLLEIYCHSDNISLEPMEQDKYSVEAYRGMDNFMLLNKIKKNLNERRYPNVGNFMRDMRVIFQNHRAFNKDHALYLMGIDLEEEFEQNFKKVFTTSAPKMKPGTVDLRETSTPEEAKKKRWTGQQPGVNVNFEAEILPVTCKENMGLLIKRKLERVLHIKCSPPRGSAREDAQRQVQECQSLGGKYCTFYFDSDVTGKRSLPPHSRPVSHLDKHHQDRVLDAVR</sequence>
<evidence type="ECO:0000259" key="11">
    <source>
        <dbReference type="PROSITE" id="PS50016"/>
    </source>
</evidence>
<proteinExistence type="predicted"/>